<sequence length="252" mass="26651">MSAVQEVASAAGATTRAPLLQVSGLKVAYGKIEAVKGIDLELHEGQITTLVGANGAGKSTTLLALSGLVKKAAGRVTFDGRDLSKMAPHKIVASGVVQVAEGRATLSTLTVRENLELGAYTRRDKGGRAHDLDYVFNLFPVLKERAGGLAGNLSGGEQQMLAIGRALMAKPRVLLLDEPSMGLAPIIVQDIFRTLREINQAGLTIFLVEQNVRQALKIANRAYVIETGSIVLAGTGRELLVNPRVQEAYLGS</sequence>
<dbReference type="Gene3D" id="3.40.50.300">
    <property type="entry name" value="P-loop containing nucleotide triphosphate hydrolases"/>
    <property type="match status" value="1"/>
</dbReference>
<dbReference type="InterPro" id="IPR003439">
    <property type="entry name" value="ABC_transporter-like_ATP-bd"/>
</dbReference>
<proteinExistence type="inferred from homology"/>
<keyword evidence="2" id="KW-0813">Transport</keyword>
<evidence type="ECO:0000256" key="5">
    <source>
        <dbReference type="ARBA" id="ARBA00022840"/>
    </source>
</evidence>
<dbReference type="PROSITE" id="PS50893">
    <property type="entry name" value="ABC_TRANSPORTER_2"/>
    <property type="match status" value="1"/>
</dbReference>
<dbReference type="CDD" id="cd03224">
    <property type="entry name" value="ABC_TM1139_LivF_branched"/>
    <property type="match status" value="1"/>
</dbReference>
<evidence type="ECO:0000256" key="2">
    <source>
        <dbReference type="ARBA" id="ARBA00022448"/>
    </source>
</evidence>
<keyword evidence="9" id="KW-1185">Reference proteome</keyword>
<evidence type="ECO:0000313" key="9">
    <source>
        <dbReference type="Proteomes" id="UP000316798"/>
    </source>
</evidence>
<dbReference type="EMBL" id="CP035503">
    <property type="protein sequence ID" value="QDL36985.1"/>
    <property type="molecule type" value="Genomic_DNA"/>
</dbReference>
<dbReference type="PANTHER" id="PTHR43820">
    <property type="entry name" value="HIGH-AFFINITY BRANCHED-CHAIN AMINO ACID TRANSPORT ATP-BINDING PROTEIN LIVF"/>
    <property type="match status" value="1"/>
</dbReference>
<dbReference type="PANTHER" id="PTHR43820:SF4">
    <property type="entry name" value="HIGH-AFFINITY BRANCHED-CHAIN AMINO ACID TRANSPORT ATP-BINDING PROTEIN LIVF"/>
    <property type="match status" value="1"/>
</dbReference>
<dbReference type="SUPFAM" id="SSF52540">
    <property type="entry name" value="P-loop containing nucleoside triphosphate hydrolases"/>
    <property type="match status" value="1"/>
</dbReference>
<dbReference type="PROSITE" id="PS00211">
    <property type="entry name" value="ABC_TRANSPORTER_1"/>
    <property type="match status" value="1"/>
</dbReference>
<dbReference type="PIRSF" id="PIRSF039137">
    <property type="entry name" value="ABC_branched_ATPase"/>
    <property type="match status" value="1"/>
</dbReference>
<accession>A0A515D9B3</accession>
<dbReference type="SMART" id="SM00382">
    <property type="entry name" value="AAA"/>
    <property type="match status" value="1"/>
</dbReference>
<dbReference type="OrthoDB" id="9776369at2"/>
<feature type="domain" description="ABC transporter" evidence="7">
    <location>
        <begin position="20"/>
        <end position="252"/>
    </location>
</feature>
<dbReference type="RefSeq" id="WP_142818140.1">
    <property type="nucleotide sequence ID" value="NZ_CP035503.1"/>
</dbReference>
<dbReference type="InterPro" id="IPR052156">
    <property type="entry name" value="BCAA_Transport_ATP-bd_LivF"/>
</dbReference>
<evidence type="ECO:0000256" key="6">
    <source>
        <dbReference type="ARBA" id="ARBA00022970"/>
    </source>
</evidence>
<dbReference type="GO" id="GO:0005524">
    <property type="term" value="F:ATP binding"/>
    <property type="evidence" value="ECO:0007669"/>
    <property type="project" value="UniProtKB-KW"/>
</dbReference>
<protein>
    <submittedName>
        <fullName evidence="8">ABC transporter ATP-binding protein</fullName>
    </submittedName>
</protein>
<dbReference type="GO" id="GO:0016887">
    <property type="term" value="F:ATP hydrolysis activity"/>
    <property type="evidence" value="ECO:0007669"/>
    <property type="project" value="InterPro"/>
</dbReference>
<dbReference type="GO" id="GO:0015658">
    <property type="term" value="F:branched-chain amino acid transmembrane transporter activity"/>
    <property type="evidence" value="ECO:0007669"/>
    <property type="project" value="InterPro"/>
</dbReference>
<dbReference type="Pfam" id="PF00005">
    <property type="entry name" value="ABC_tran"/>
    <property type="match status" value="1"/>
</dbReference>
<dbReference type="InterPro" id="IPR030660">
    <property type="entry name" value="ABC_branched_ATPase_LivF/BraG"/>
</dbReference>
<keyword evidence="3" id="KW-1003">Cell membrane</keyword>
<gene>
    <name evidence="8" type="ORF">EUB48_06560</name>
</gene>
<keyword evidence="6" id="KW-0029">Amino-acid transport</keyword>
<evidence type="ECO:0000256" key="4">
    <source>
        <dbReference type="ARBA" id="ARBA00022741"/>
    </source>
</evidence>
<keyword evidence="3" id="KW-0472">Membrane</keyword>
<comment type="similarity">
    <text evidence="1">Belongs to the ABC transporter superfamily.</text>
</comment>
<dbReference type="InterPro" id="IPR003593">
    <property type="entry name" value="AAA+_ATPase"/>
</dbReference>
<dbReference type="InterPro" id="IPR017871">
    <property type="entry name" value="ABC_transporter-like_CS"/>
</dbReference>
<keyword evidence="5 8" id="KW-0067">ATP-binding</keyword>
<dbReference type="InterPro" id="IPR027417">
    <property type="entry name" value="P-loop_NTPase"/>
</dbReference>
<organism evidence="8 9">
    <name type="scientific">Rhodoferax sediminis</name>
    <dbReference type="NCBI Taxonomy" id="2509614"/>
    <lineage>
        <taxon>Bacteria</taxon>
        <taxon>Pseudomonadati</taxon>
        <taxon>Pseudomonadota</taxon>
        <taxon>Betaproteobacteria</taxon>
        <taxon>Burkholderiales</taxon>
        <taxon>Comamonadaceae</taxon>
        <taxon>Rhodoferax</taxon>
    </lineage>
</organism>
<name>A0A515D9B3_9BURK</name>
<keyword evidence="4" id="KW-0547">Nucleotide-binding</keyword>
<dbReference type="AlphaFoldDB" id="A0A515D9B3"/>
<dbReference type="Proteomes" id="UP000316798">
    <property type="component" value="Chromosome"/>
</dbReference>
<evidence type="ECO:0000256" key="3">
    <source>
        <dbReference type="ARBA" id="ARBA00022475"/>
    </source>
</evidence>
<dbReference type="GO" id="GO:0015807">
    <property type="term" value="P:L-amino acid transport"/>
    <property type="evidence" value="ECO:0007669"/>
    <property type="project" value="TreeGrafter"/>
</dbReference>
<evidence type="ECO:0000259" key="7">
    <source>
        <dbReference type="PROSITE" id="PS50893"/>
    </source>
</evidence>
<reference evidence="8 9" key="1">
    <citation type="submission" date="2019-01" db="EMBL/GenBank/DDBJ databases">
        <title>Genomic insights into a novel species Rhodoferax sp.</title>
        <authorList>
            <person name="Jin L."/>
        </authorList>
    </citation>
    <scope>NUCLEOTIDE SEQUENCE [LARGE SCALE GENOMIC DNA]</scope>
    <source>
        <strain evidence="8 9">CHu59-6-5</strain>
    </source>
</reference>
<evidence type="ECO:0000313" key="8">
    <source>
        <dbReference type="EMBL" id="QDL36985.1"/>
    </source>
</evidence>
<dbReference type="KEGG" id="rhf:EUB48_06560"/>
<evidence type="ECO:0000256" key="1">
    <source>
        <dbReference type="ARBA" id="ARBA00005417"/>
    </source>
</evidence>